<evidence type="ECO:0000259" key="4">
    <source>
        <dbReference type="PROSITE" id="PS50956"/>
    </source>
</evidence>
<dbReference type="Gene3D" id="3.30.70.920">
    <property type="match status" value="1"/>
</dbReference>
<reference evidence="5" key="1">
    <citation type="submission" date="2016-10" db="EMBL/GenBank/DDBJ databases">
        <title>Draft Genome Sequence of Nocardioides luteus Strain BAFB, an Alkane-Degrading Bacterium Isolated from JP-7 Polluted Soil.</title>
        <authorList>
            <person name="Brown L."/>
            <person name="Ruiz O.N."/>
            <person name="Gunasekera T."/>
        </authorList>
    </citation>
    <scope>NUCLEOTIDE SEQUENCE [LARGE SCALE GENOMIC DNA]</scope>
    <source>
        <strain evidence="5">BAFB</strain>
    </source>
</reference>
<evidence type="ECO:0000313" key="5">
    <source>
        <dbReference type="EMBL" id="OIJ28525.1"/>
    </source>
</evidence>
<keyword evidence="3" id="KW-0804">Transcription</keyword>
<comment type="caution">
    <text evidence="5">The sequence shown here is derived from an EMBL/GenBank/DDBJ whole genome shotgun (WGS) entry which is preliminary data.</text>
</comment>
<dbReference type="AlphaFoldDB" id="A0A1J4NAK9"/>
<dbReference type="GO" id="GO:0005829">
    <property type="term" value="C:cytosol"/>
    <property type="evidence" value="ECO:0007669"/>
    <property type="project" value="TreeGrafter"/>
</dbReference>
<dbReference type="PROSITE" id="PS00519">
    <property type="entry name" value="HTH_ASNC_1"/>
    <property type="match status" value="1"/>
</dbReference>
<dbReference type="SMART" id="SM00344">
    <property type="entry name" value="HTH_ASNC"/>
    <property type="match status" value="1"/>
</dbReference>
<dbReference type="SUPFAM" id="SSF54909">
    <property type="entry name" value="Dimeric alpha+beta barrel"/>
    <property type="match status" value="1"/>
</dbReference>
<evidence type="ECO:0000256" key="2">
    <source>
        <dbReference type="ARBA" id="ARBA00023125"/>
    </source>
</evidence>
<dbReference type="Proteomes" id="UP000033772">
    <property type="component" value="Unassembled WGS sequence"/>
</dbReference>
<dbReference type="PANTHER" id="PTHR30154:SF34">
    <property type="entry name" value="TRANSCRIPTIONAL REGULATOR AZLB"/>
    <property type="match status" value="1"/>
</dbReference>
<dbReference type="Gene3D" id="1.10.10.10">
    <property type="entry name" value="Winged helix-like DNA-binding domain superfamily/Winged helix DNA-binding domain"/>
    <property type="match status" value="1"/>
</dbReference>
<keyword evidence="1" id="KW-0805">Transcription regulation</keyword>
<gene>
    <name evidence="5" type="ORF">UG56_001720</name>
</gene>
<dbReference type="InterPro" id="IPR019887">
    <property type="entry name" value="Tscrpt_reg_AsnC/Lrp_C"/>
</dbReference>
<organism evidence="5 6">
    <name type="scientific">Nocardioides luteus</name>
    <dbReference type="NCBI Taxonomy" id="1844"/>
    <lineage>
        <taxon>Bacteria</taxon>
        <taxon>Bacillati</taxon>
        <taxon>Actinomycetota</taxon>
        <taxon>Actinomycetes</taxon>
        <taxon>Propionibacteriales</taxon>
        <taxon>Nocardioidaceae</taxon>
        <taxon>Nocardioides</taxon>
    </lineage>
</organism>
<sequence>MRVLDDTDKHILWELQQNGRLTNQELADRVGLSPSPCLRRVRALEEAGVISGYRAVIDPHAVGMNITAFVRIKMATHTNAAVEAVEEHLRAIPDITEAYVLAGDHDYLLKIVTPSFETYEQFLRDNLRTMPALASIETTFAFGNTKESSPLPLG</sequence>
<proteinExistence type="predicted"/>
<dbReference type="InterPro" id="IPR036390">
    <property type="entry name" value="WH_DNA-bd_sf"/>
</dbReference>
<evidence type="ECO:0000256" key="3">
    <source>
        <dbReference type="ARBA" id="ARBA00023163"/>
    </source>
</evidence>
<keyword evidence="2" id="KW-0238">DNA-binding</keyword>
<protein>
    <submittedName>
        <fullName evidence="5">AsnC family transcriptional regulator</fullName>
    </submittedName>
</protein>
<name>A0A1J4NAK9_9ACTN</name>
<dbReference type="PRINTS" id="PR00033">
    <property type="entry name" value="HTHASNC"/>
</dbReference>
<dbReference type="InterPro" id="IPR000485">
    <property type="entry name" value="AsnC-type_HTH_dom"/>
</dbReference>
<dbReference type="InterPro" id="IPR011008">
    <property type="entry name" value="Dimeric_a/b-barrel"/>
</dbReference>
<keyword evidence="6" id="KW-1185">Reference proteome</keyword>
<dbReference type="OrthoDB" id="4411089at2"/>
<dbReference type="SUPFAM" id="SSF46785">
    <property type="entry name" value="Winged helix' DNA-binding domain"/>
    <property type="match status" value="1"/>
</dbReference>
<dbReference type="Pfam" id="PF13412">
    <property type="entry name" value="HTH_24"/>
    <property type="match status" value="1"/>
</dbReference>
<dbReference type="InterPro" id="IPR036388">
    <property type="entry name" value="WH-like_DNA-bd_sf"/>
</dbReference>
<feature type="domain" description="HTH asnC-type" evidence="4">
    <location>
        <begin position="4"/>
        <end position="65"/>
    </location>
</feature>
<dbReference type="FunFam" id="1.10.10.10:FF:000186">
    <property type="entry name" value="AsnC family transcriptional regulator"/>
    <property type="match status" value="1"/>
</dbReference>
<accession>A0A1J4NAK9</accession>
<dbReference type="InterPro" id="IPR019888">
    <property type="entry name" value="Tscrpt_reg_AsnC-like"/>
</dbReference>
<evidence type="ECO:0000313" key="6">
    <source>
        <dbReference type="Proteomes" id="UP000033772"/>
    </source>
</evidence>
<dbReference type="EMBL" id="JZDQ02000002">
    <property type="protein sequence ID" value="OIJ28525.1"/>
    <property type="molecule type" value="Genomic_DNA"/>
</dbReference>
<dbReference type="GO" id="GO:0043565">
    <property type="term" value="F:sequence-specific DNA binding"/>
    <property type="evidence" value="ECO:0007669"/>
    <property type="project" value="InterPro"/>
</dbReference>
<dbReference type="PANTHER" id="PTHR30154">
    <property type="entry name" value="LEUCINE-RESPONSIVE REGULATORY PROTEIN"/>
    <property type="match status" value="1"/>
</dbReference>
<dbReference type="PROSITE" id="PS50956">
    <property type="entry name" value="HTH_ASNC_2"/>
    <property type="match status" value="1"/>
</dbReference>
<dbReference type="InterPro" id="IPR019885">
    <property type="entry name" value="Tscrpt_reg_HTH_AsnC-type_CS"/>
</dbReference>
<dbReference type="InterPro" id="IPR011991">
    <property type="entry name" value="ArsR-like_HTH"/>
</dbReference>
<dbReference type="CDD" id="cd00090">
    <property type="entry name" value="HTH_ARSR"/>
    <property type="match status" value="1"/>
</dbReference>
<dbReference type="GO" id="GO:0043200">
    <property type="term" value="P:response to amino acid"/>
    <property type="evidence" value="ECO:0007669"/>
    <property type="project" value="TreeGrafter"/>
</dbReference>
<dbReference type="Pfam" id="PF01037">
    <property type="entry name" value="AsnC_trans_reg"/>
    <property type="match status" value="1"/>
</dbReference>
<dbReference type="RefSeq" id="WP_045547920.1">
    <property type="nucleotide sequence ID" value="NZ_JZDQ02000002.1"/>
</dbReference>
<dbReference type="STRING" id="1844.UG56_001720"/>
<evidence type="ECO:0000256" key="1">
    <source>
        <dbReference type="ARBA" id="ARBA00023015"/>
    </source>
</evidence>